<dbReference type="AlphaFoldDB" id="A0A8H3FNT3"/>
<protein>
    <recommendedName>
        <fullName evidence="6">Calcineurin-like phosphoesterase domain-containing protein</fullName>
    </recommendedName>
</protein>
<organism evidence="4 5">
    <name type="scientific">Gomphillus americanus</name>
    <dbReference type="NCBI Taxonomy" id="1940652"/>
    <lineage>
        <taxon>Eukaryota</taxon>
        <taxon>Fungi</taxon>
        <taxon>Dikarya</taxon>
        <taxon>Ascomycota</taxon>
        <taxon>Pezizomycotina</taxon>
        <taxon>Lecanoromycetes</taxon>
        <taxon>OSLEUM clade</taxon>
        <taxon>Ostropomycetidae</taxon>
        <taxon>Ostropales</taxon>
        <taxon>Graphidaceae</taxon>
        <taxon>Gomphilloideae</taxon>
        <taxon>Gomphillus</taxon>
    </lineage>
</organism>
<dbReference type="OrthoDB" id="5977743at2759"/>
<dbReference type="InterPro" id="IPR029052">
    <property type="entry name" value="Metallo-depent_PP-like"/>
</dbReference>
<evidence type="ECO:0000313" key="4">
    <source>
        <dbReference type="EMBL" id="CAF9925183.1"/>
    </source>
</evidence>
<dbReference type="InterPro" id="IPR033308">
    <property type="entry name" value="PGAP5/Cdc1/Ted1"/>
</dbReference>
<dbReference type="GO" id="GO:0016020">
    <property type="term" value="C:membrane"/>
    <property type="evidence" value="ECO:0007669"/>
    <property type="project" value="GOC"/>
</dbReference>
<dbReference type="PANTHER" id="PTHR13315">
    <property type="entry name" value="METALLO PHOSPHOESTERASE RELATED"/>
    <property type="match status" value="1"/>
</dbReference>
<feature type="transmembrane region" description="Helical" evidence="3">
    <location>
        <begin position="557"/>
        <end position="578"/>
    </location>
</feature>
<evidence type="ECO:0000313" key="5">
    <source>
        <dbReference type="Proteomes" id="UP000664169"/>
    </source>
</evidence>
<dbReference type="PANTHER" id="PTHR13315:SF4">
    <property type="entry name" value="METALLOPHOSPHOESTERASE, ISOFORM E"/>
    <property type="match status" value="1"/>
</dbReference>
<keyword evidence="5" id="KW-1185">Reference proteome</keyword>
<keyword evidence="3" id="KW-0812">Transmembrane</keyword>
<gene>
    <name evidence="4" type="ORF">GOMPHAMPRED_003816</name>
</gene>
<name>A0A8H3FNT3_9LECA</name>
<evidence type="ECO:0008006" key="6">
    <source>
        <dbReference type="Google" id="ProtNLM"/>
    </source>
</evidence>
<comment type="caution">
    <text evidence="4">The sequence shown here is derived from an EMBL/GenBank/DDBJ whole genome shotgun (WGS) entry which is preliminary data.</text>
</comment>
<proteinExistence type="predicted"/>
<dbReference type="GO" id="GO:0005783">
    <property type="term" value="C:endoplasmic reticulum"/>
    <property type="evidence" value="ECO:0007669"/>
    <property type="project" value="TreeGrafter"/>
</dbReference>
<reference evidence="4" key="1">
    <citation type="submission" date="2021-03" db="EMBL/GenBank/DDBJ databases">
        <authorList>
            <person name="Tagirdzhanova G."/>
        </authorList>
    </citation>
    <scope>NUCLEOTIDE SEQUENCE</scope>
</reference>
<dbReference type="SUPFAM" id="SSF56300">
    <property type="entry name" value="Metallo-dependent phosphatases"/>
    <property type="match status" value="1"/>
</dbReference>
<feature type="region of interest" description="Disordered" evidence="2">
    <location>
        <begin position="459"/>
        <end position="491"/>
    </location>
</feature>
<keyword evidence="3" id="KW-1133">Transmembrane helix</keyword>
<accession>A0A8H3FNT3</accession>
<dbReference type="GO" id="GO:0006506">
    <property type="term" value="P:GPI anchor biosynthetic process"/>
    <property type="evidence" value="ECO:0007669"/>
    <property type="project" value="InterPro"/>
</dbReference>
<evidence type="ECO:0000256" key="1">
    <source>
        <dbReference type="ARBA" id="ARBA00023136"/>
    </source>
</evidence>
<feature type="transmembrane region" description="Helical" evidence="3">
    <location>
        <begin position="421"/>
        <end position="445"/>
    </location>
</feature>
<dbReference type="EMBL" id="CAJPDQ010000023">
    <property type="protein sequence ID" value="CAF9925183.1"/>
    <property type="molecule type" value="Genomic_DNA"/>
</dbReference>
<sequence>MFWQSKAATKLADFDSLNTDTNILVDVSANPHHLILLADPQLIDPHTYPGRPWPLSTLTIKHTDQYLRRSFHALDTILDPETIFFLGDLFDGGREWSTGSSESPEGRWHKYGDKYWMGEYDRFGKIYHSQWRRSSKTSTHSKRKLISSMPGNHDLGLGHGIQLPVRTRFETYFGLGNRVDSVGNHTFVSIDSVSLSAKLQFEGNHGVQPDSALWEPTEQFLDNIQNLKHRVSSRNRHLQLGLPENVLQNATAVNLDELSPADQWTIPKDSMLPESPTIVLSHVPFWRDPDTPCGPLRERYPPALGKTYDPDAKDKDNAIAVAFGYQYQNVLAKELSSEILKVIGNVKHVFSGDDHDYCELIHKDLDPDQPSVPEITVKSTSYAMGVRKPGFLLVSLWNPLDGADPPKQTIQTHLCLLPDQLGILITYLQLILLTILVLAIHLFVFRRKNMSKEETLLPAPVTTPTYPRIPQDRDRTSHDSYSSSSANGKAGLAARSNAGRGQFLSSVDSPVFSTPPSTPGPSRRSFLSSAFNSNGERWKASSTSTRRSHVGLRYRSAVVDLCFSTLQVTGAALLWYWWLAWSQEVEDQLKNKVPVPVTDIVLEHTENPKKHVPVPSYCAVPSVLPQSILRRRTAVGLPAQVPQRSALKKKTTLHKPRRNVTWANSHEEFNIPDRQEIKAQKQIPFKRVTFASTASVIVVDKLDYQLETVPLGLVDEQHETTAPMSLHDNQLKTARQDFEENSHDSDSIG</sequence>
<evidence type="ECO:0000256" key="2">
    <source>
        <dbReference type="SAM" id="MobiDB-lite"/>
    </source>
</evidence>
<keyword evidence="1 3" id="KW-0472">Membrane</keyword>
<evidence type="ECO:0000256" key="3">
    <source>
        <dbReference type="SAM" id="Phobius"/>
    </source>
</evidence>
<dbReference type="Proteomes" id="UP000664169">
    <property type="component" value="Unassembled WGS sequence"/>
</dbReference>